<name>A0ABS0GTF0_9ACTN</name>
<dbReference type="InterPro" id="IPR025519">
    <property type="entry name" value="DUF4407"/>
</dbReference>
<keyword evidence="5" id="KW-1185">Reference proteome</keyword>
<keyword evidence="1" id="KW-0175">Coiled coil</keyword>
<dbReference type="EMBL" id="JADPUN010000119">
    <property type="protein sequence ID" value="MBF9129463.1"/>
    <property type="molecule type" value="Genomic_DNA"/>
</dbReference>
<keyword evidence="3" id="KW-0472">Membrane</keyword>
<feature type="transmembrane region" description="Helical" evidence="3">
    <location>
        <begin position="108"/>
        <end position="132"/>
    </location>
</feature>
<evidence type="ECO:0000256" key="2">
    <source>
        <dbReference type="SAM" id="MobiDB-lite"/>
    </source>
</evidence>
<feature type="transmembrane region" description="Helical" evidence="3">
    <location>
        <begin position="43"/>
        <end position="61"/>
    </location>
</feature>
<sequence>MDEPGVLPYRPAKPARGVGRHLRRVAGVKEDLLDWVPEERARYARLGAIVLNTGLMAALSLQTALDKVVDTNWLLLLPIALVWGFVIVSFDGWLIASTHGVLGTRARVFLPRLAISILMGAVIAEPMLLWVFQPAIHRNVMDHRQEELKAYESLLRTCNPESGATNPDAVCAGHRLIVGATPAAVQAQLANAIQQRDADQAKVDQISAELGKKQNTARLECNGTPGAGRTGRVGEGPNCERNRAEADEFRRDSRLGQRQADLVTLNRKITELTAQTKSAAQGYAEAVSAAVTEEVAEMRGNQRKIGILDELAALGRLADQSSHVLVAQWLVRLLLIAIDCLPVLTKIMSSTTTYDLLVSRQLETSKRLHDKGIGVAERGDLATDELRMQRTERELRAKLEQLHEADRDGRVRRESDLDAQINSLAEELMHGSDSRDAERRHQAGSPSGPGALR</sequence>
<feature type="compositionally biased region" description="Basic and acidic residues" evidence="2">
    <location>
        <begin position="427"/>
        <end position="441"/>
    </location>
</feature>
<feature type="coiled-coil region" evidence="1">
    <location>
        <begin position="381"/>
        <end position="408"/>
    </location>
</feature>
<comment type="caution">
    <text evidence="4">The sequence shown here is derived from an EMBL/GenBank/DDBJ whole genome shotgun (WGS) entry which is preliminary data.</text>
</comment>
<proteinExistence type="predicted"/>
<keyword evidence="3" id="KW-1133">Transmembrane helix</keyword>
<organism evidence="4 5">
    <name type="scientific">Plantactinospora alkalitolerans</name>
    <dbReference type="NCBI Taxonomy" id="2789879"/>
    <lineage>
        <taxon>Bacteria</taxon>
        <taxon>Bacillati</taxon>
        <taxon>Actinomycetota</taxon>
        <taxon>Actinomycetes</taxon>
        <taxon>Micromonosporales</taxon>
        <taxon>Micromonosporaceae</taxon>
        <taxon>Plantactinospora</taxon>
    </lineage>
</organism>
<dbReference type="Pfam" id="PF14362">
    <property type="entry name" value="DUF4407"/>
    <property type="match status" value="1"/>
</dbReference>
<reference evidence="4 5" key="1">
    <citation type="submission" date="2020-11" db="EMBL/GenBank/DDBJ databases">
        <title>A novel isolate from a Black sea contaminated sediment with potential to produce alkanes: Plantactinospora alkalitolerans sp. nov.</title>
        <authorList>
            <person name="Carro L."/>
            <person name="Veyisoglu A."/>
            <person name="Guven K."/>
            <person name="Schumann P."/>
            <person name="Klenk H.-P."/>
            <person name="Sahin N."/>
        </authorList>
    </citation>
    <scope>NUCLEOTIDE SEQUENCE [LARGE SCALE GENOMIC DNA]</scope>
    <source>
        <strain evidence="4 5">S1510</strain>
    </source>
</reference>
<gene>
    <name evidence="4" type="ORF">I0C86_10850</name>
</gene>
<dbReference type="Proteomes" id="UP000638560">
    <property type="component" value="Unassembled WGS sequence"/>
</dbReference>
<feature type="transmembrane region" description="Helical" evidence="3">
    <location>
        <begin position="73"/>
        <end position="96"/>
    </location>
</feature>
<feature type="region of interest" description="Disordered" evidence="2">
    <location>
        <begin position="422"/>
        <end position="453"/>
    </location>
</feature>
<protein>
    <submittedName>
        <fullName evidence="4">DUF4407 domain-containing protein</fullName>
    </submittedName>
</protein>
<evidence type="ECO:0000256" key="1">
    <source>
        <dbReference type="SAM" id="Coils"/>
    </source>
</evidence>
<evidence type="ECO:0000256" key="3">
    <source>
        <dbReference type="SAM" id="Phobius"/>
    </source>
</evidence>
<evidence type="ECO:0000313" key="5">
    <source>
        <dbReference type="Proteomes" id="UP000638560"/>
    </source>
</evidence>
<feature type="compositionally biased region" description="Gly residues" evidence="2">
    <location>
        <begin position="225"/>
        <end position="234"/>
    </location>
</feature>
<keyword evidence="3" id="KW-0812">Transmembrane</keyword>
<feature type="region of interest" description="Disordered" evidence="2">
    <location>
        <begin position="218"/>
        <end position="240"/>
    </location>
</feature>
<evidence type="ECO:0000313" key="4">
    <source>
        <dbReference type="EMBL" id="MBF9129463.1"/>
    </source>
</evidence>
<accession>A0ABS0GTF0</accession>